<dbReference type="EMBL" id="VDFR01000016">
    <property type="protein sequence ID" value="TNC50377.1"/>
    <property type="molecule type" value="Genomic_DNA"/>
</dbReference>
<comment type="caution">
    <text evidence="3">The sequence shown here is derived from an EMBL/GenBank/DDBJ whole genome shotgun (WGS) entry which is preliminary data.</text>
</comment>
<dbReference type="AlphaFoldDB" id="A0A5C4MY21"/>
<gene>
    <name evidence="3" type="ORF">FHE65_03690</name>
    <name evidence="2" type="ORF">FHE65_10615</name>
</gene>
<dbReference type="RefSeq" id="WP_139105307.1">
    <property type="nucleotide sequence ID" value="NZ_VDFR01000016.1"/>
</dbReference>
<dbReference type="EMBL" id="VDFR01000048">
    <property type="protein sequence ID" value="TNC47067.1"/>
    <property type="molecule type" value="Genomic_DNA"/>
</dbReference>
<accession>A0A5C4MY21</accession>
<proteinExistence type="predicted"/>
<name>A0A5C4MY21_9ACTN</name>
<sequence length="204" mass="22442">MRITRDEADAVEESDLPARDKAEKLIEYATSDEYELVDDVNPRSLLVAASEYLGFAGAYDRQEEVLLLAEGADGVSAIHPDVVRAGAALSRGLDATPYADRYRRSGHITPLSAHYMADLFDAAGEPLAAERWLNIGIRALEHLDPDMVDTGTWDMLLISRRNLRTRLGRPKDGYDEEAEAADMHFSDLHGSDLHGATDSDDRGA</sequence>
<evidence type="ECO:0000313" key="3">
    <source>
        <dbReference type="EMBL" id="TNC50377.1"/>
    </source>
</evidence>
<feature type="region of interest" description="Disordered" evidence="1">
    <location>
        <begin position="168"/>
        <end position="204"/>
    </location>
</feature>
<evidence type="ECO:0000256" key="1">
    <source>
        <dbReference type="SAM" id="MobiDB-lite"/>
    </source>
</evidence>
<reference evidence="3 4" key="1">
    <citation type="submission" date="2019-05" db="EMBL/GenBank/DDBJ databases">
        <title>Mumia sp. nov., isolated from the intestinal contents of plateau pika (Ochotona curzoniae) in the Qinghai-Tibet plateau of China.</title>
        <authorList>
            <person name="Tian Z."/>
        </authorList>
    </citation>
    <scope>NUCLEOTIDE SEQUENCE [LARGE SCALE GENOMIC DNA]</scope>
    <source>
        <strain evidence="4">527</strain>
        <strain evidence="3">Z527</strain>
    </source>
</reference>
<dbReference type="OrthoDB" id="3823677at2"/>
<feature type="compositionally biased region" description="Basic and acidic residues" evidence="1">
    <location>
        <begin position="181"/>
        <end position="204"/>
    </location>
</feature>
<evidence type="ECO:0000313" key="2">
    <source>
        <dbReference type="EMBL" id="TNC47067.1"/>
    </source>
</evidence>
<evidence type="ECO:0000313" key="4">
    <source>
        <dbReference type="Proteomes" id="UP000306740"/>
    </source>
</evidence>
<dbReference type="Proteomes" id="UP000306740">
    <property type="component" value="Unassembled WGS sequence"/>
</dbReference>
<organism evidence="3 4">
    <name type="scientific">Mumia zhuanghuii</name>
    <dbReference type="NCBI Taxonomy" id="2585211"/>
    <lineage>
        <taxon>Bacteria</taxon>
        <taxon>Bacillati</taxon>
        <taxon>Actinomycetota</taxon>
        <taxon>Actinomycetes</taxon>
        <taxon>Propionibacteriales</taxon>
        <taxon>Nocardioidaceae</taxon>
        <taxon>Mumia</taxon>
    </lineage>
</organism>
<protein>
    <submittedName>
        <fullName evidence="3">Uncharacterized protein</fullName>
    </submittedName>
</protein>